<accession>A0A2D3I649</accession>
<protein>
    <submittedName>
        <fullName evidence="1">ORF1056</fullName>
    </submittedName>
</protein>
<name>A0A2D3I649_9VIRU</name>
<evidence type="ECO:0000313" key="1">
    <source>
        <dbReference type="EMBL" id="ATU83852.1"/>
    </source>
</evidence>
<proteinExistence type="predicted"/>
<organism evidence="1">
    <name type="scientific">White spot syndrome virus</name>
    <dbReference type="NCBI Taxonomy" id="342409"/>
    <lineage>
        <taxon>Viruses</taxon>
        <taxon>Viruses incertae sedis</taxon>
        <taxon>Naldaviricetes</taxon>
        <taxon>Nimaviridae</taxon>
        <taxon>Whispovirus</taxon>
    </lineage>
</organism>
<dbReference type="EMBL" id="MF768985">
    <property type="protein sequence ID" value="ATU83852.1"/>
    <property type="molecule type" value="Genomic_DNA"/>
</dbReference>
<sequence length="79" mass="8575">MWLWMRKCPIVSITLLSPKIFLGLVYCSESYLITSPSGVSCSNRSRSAEILPSPETAAAAMAARMVCVRSSLGCCYCCC</sequence>
<reference evidence="1" key="1">
    <citation type="journal article" date="2018" name="Aquaculture">
        <title>Complete genome sequence of a white spot syndrome virus associated with a disease incursion in Australia.</title>
        <authorList>
            <person name="Oakey J."/>
            <person name="Smith C.S."/>
        </authorList>
    </citation>
    <scope>NUCLEOTIDE SEQUENCE [LARGE SCALE GENOMIC DNA]</scope>
    <source>
        <strain evidence="1">WSSV-AU</strain>
    </source>
</reference>
<dbReference type="Proteomes" id="UP000267516">
    <property type="component" value="Segment"/>
</dbReference>